<proteinExistence type="predicted"/>
<dbReference type="Pfam" id="PF05742">
    <property type="entry name" value="TANGO2"/>
    <property type="match status" value="1"/>
</dbReference>
<comment type="caution">
    <text evidence="1">The sequence shown here is derived from an EMBL/GenBank/DDBJ whole genome shotgun (WGS) entry which is preliminary data.</text>
</comment>
<reference evidence="2" key="1">
    <citation type="journal article" date="2019" name="Int. J. Syst. Evol. Microbiol.">
        <title>The Global Catalogue of Microorganisms (GCM) 10K type strain sequencing project: providing services to taxonomists for standard genome sequencing and annotation.</title>
        <authorList>
            <consortium name="The Broad Institute Genomics Platform"/>
            <consortium name="The Broad Institute Genome Sequencing Center for Infectious Disease"/>
            <person name="Wu L."/>
            <person name="Ma J."/>
        </authorList>
    </citation>
    <scope>NUCLEOTIDE SEQUENCE [LARGE SCALE GENOMIC DNA]</scope>
    <source>
        <strain evidence="2">JCM 14326</strain>
    </source>
</reference>
<name>A0ABP4ZTQ1_9MICO</name>
<sequence length="265" mass="27906">MCTVMLRREPGGRWPLLLAAVRDEFADRAWDPPAPHWPDDAPGLVGGRDRLAGGTWLAVRGGGTPAVAAVLNGSFMNRLDRSEPGAPSAVRPSRGRLPLRALLSGVPGDDELREYEVVHLVVADADGAQLISWDGREVTRLEIPDGDHIVTNEGLDVADDPLVPHFGPLLATAAGPAEAGLAVAGGGSGAGTTTASWWGDWTDLMRGDGLAGDDPRALLVRHEIPDGRVFASTSATLLALGREPGQLRMDFTATPSSPDWRAVTL</sequence>
<accession>A0ABP4ZTQ1</accession>
<protein>
    <submittedName>
        <fullName evidence="1">NRDE family protein</fullName>
    </submittedName>
</protein>
<dbReference type="EMBL" id="BAAANL010000007">
    <property type="protein sequence ID" value="GAA1871615.1"/>
    <property type="molecule type" value="Genomic_DNA"/>
</dbReference>
<dbReference type="InterPro" id="IPR008551">
    <property type="entry name" value="TANGO2"/>
</dbReference>
<gene>
    <name evidence="1" type="ORF">GCM10009751_33580</name>
</gene>
<dbReference type="PANTHER" id="PTHR17985:SF8">
    <property type="entry name" value="TRANSPORT AND GOLGI ORGANIZATION PROTEIN 2 HOMOLOG"/>
    <property type="match status" value="1"/>
</dbReference>
<evidence type="ECO:0000313" key="1">
    <source>
        <dbReference type="EMBL" id="GAA1871615.1"/>
    </source>
</evidence>
<dbReference type="RefSeq" id="WP_344105138.1">
    <property type="nucleotide sequence ID" value="NZ_BAAANL010000007.1"/>
</dbReference>
<dbReference type="PANTHER" id="PTHR17985">
    <property type="entry name" value="SER/THR-RICH PROTEIN T10 IN DGCR REGION"/>
    <property type="match status" value="1"/>
</dbReference>
<dbReference type="Proteomes" id="UP001501094">
    <property type="component" value="Unassembled WGS sequence"/>
</dbReference>
<organism evidence="1 2">
    <name type="scientific">Myceligenerans crystallogenes</name>
    <dbReference type="NCBI Taxonomy" id="316335"/>
    <lineage>
        <taxon>Bacteria</taxon>
        <taxon>Bacillati</taxon>
        <taxon>Actinomycetota</taxon>
        <taxon>Actinomycetes</taxon>
        <taxon>Micrococcales</taxon>
        <taxon>Promicromonosporaceae</taxon>
        <taxon>Myceligenerans</taxon>
    </lineage>
</organism>
<keyword evidence="2" id="KW-1185">Reference proteome</keyword>
<evidence type="ECO:0000313" key="2">
    <source>
        <dbReference type="Proteomes" id="UP001501094"/>
    </source>
</evidence>